<dbReference type="EMBL" id="FNKD01000002">
    <property type="protein sequence ID" value="SDQ48663.1"/>
    <property type="molecule type" value="Genomic_DNA"/>
</dbReference>
<evidence type="ECO:0000256" key="4">
    <source>
        <dbReference type="ARBA" id="ARBA00013673"/>
    </source>
</evidence>
<dbReference type="PANTHER" id="PTHR30027:SF3">
    <property type="entry name" value="16S RRNA (URACIL(1498)-N(3))-METHYLTRANSFERASE"/>
    <property type="match status" value="1"/>
</dbReference>
<evidence type="ECO:0000259" key="13">
    <source>
        <dbReference type="Pfam" id="PF04452"/>
    </source>
</evidence>
<organism evidence="15 16">
    <name type="scientific">Virgibacillus salinus</name>
    <dbReference type="NCBI Taxonomy" id="553311"/>
    <lineage>
        <taxon>Bacteria</taxon>
        <taxon>Bacillati</taxon>
        <taxon>Bacillota</taxon>
        <taxon>Bacilli</taxon>
        <taxon>Bacillales</taxon>
        <taxon>Bacillaceae</taxon>
        <taxon>Virgibacillus</taxon>
    </lineage>
</organism>
<evidence type="ECO:0000256" key="9">
    <source>
        <dbReference type="ARBA" id="ARBA00022691"/>
    </source>
</evidence>
<dbReference type="EC" id="2.1.1.193" evidence="3 12"/>
<dbReference type="PANTHER" id="PTHR30027">
    <property type="entry name" value="RIBOSOMAL RNA SMALL SUBUNIT METHYLTRANSFERASE E"/>
    <property type="match status" value="1"/>
</dbReference>
<dbReference type="GO" id="GO:0005737">
    <property type="term" value="C:cytoplasm"/>
    <property type="evidence" value="ECO:0007669"/>
    <property type="project" value="UniProtKB-SubCell"/>
</dbReference>
<evidence type="ECO:0000256" key="1">
    <source>
        <dbReference type="ARBA" id="ARBA00004496"/>
    </source>
</evidence>
<evidence type="ECO:0000313" key="15">
    <source>
        <dbReference type="EMBL" id="SDQ48663.1"/>
    </source>
</evidence>
<keyword evidence="8 12" id="KW-0808">Transferase</keyword>
<comment type="subcellular location">
    <subcellularLocation>
        <location evidence="1 12">Cytoplasm</location>
    </subcellularLocation>
</comment>
<evidence type="ECO:0000256" key="3">
    <source>
        <dbReference type="ARBA" id="ARBA00012328"/>
    </source>
</evidence>
<comment type="similarity">
    <text evidence="2 12">Belongs to the RNA methyltransferase RsmE family.</text>
</comment>
<dbReference type="NCBIfam" id="NF008691">
    <property type="entry name" value="PRK11713.1-4"/>
    <property type="match status" value="1"/>
</dbReference>
<dbReference type="InterPro" id="IPR029026">
    <property type="entry name" value="tRNA_m1G_MTases_N"/>
</dbReference>
<dbReference type="InterPro" id="IPR046887">
    <property type="entry name" value="RsmE_PUA-like"/>
</dbReference>
<comment type="catalytic activity">
    <reaction evidence="11 12">
        <text>uridine(1498) in 16S rRNA + S-adenosyl-L-methionine = N(3)-methyluridine(1498) in 16S rRNA + S-adenosyl-L-homocysteine + H(+)</text>
        <dbReference type="Rhea" id="RHEA:42920"/>
        <dbReference type="Rhea" id="RHEA-COMP:10283"/>
        <dbReference type="Rhea" id="RHEA-COMP:10284"/>
        <dbReference type="ChEBI" id="CHEBI:15378"/>
        <dbReference type="ChEBI" id="CHEBI:57856"/>
        <dbReference type="ChEBI" id="CHEBI:59789"/>
        <dbReference type="ChEBI" id="CHEBI:65315"/>
        <dbReference type="ChEBI" id="CHEBI:74502"/>
        <dbReference type="EC" id="2.1.1.193"/>
    </reaction>
</comment>
<dbReference type="GO" id="GO:0070042">
    <property type="term" value="F:rRNA (uridine-N3-)-methyltransferase activity"/>
    <property type="evidence" value="ECO:0007669"/>
    <property type="project" value="TreeGrafter"/>
</dbReference>
<dbReference type="Pfam" id="PF20260">
    <property type="entry name" value="PUA_4"/>
    <property type="match status" value="1"/>
</dbReference>
<evidence type="ECO:0000256" key="5">
    <source>
        <dbReference type="ARBA" id="ARBA00022490"/>
    </source>
</evidence>
<sequence>MVLSLQRYFVPETNWGKDEVIINADDAHHINRVMRLQAGDKIICNHPDGIAAICEITSSGNDGVQLVIMEWLEESSELPIEVTIAQGLPKSDKFELVLQKGTELGATAFTPIQAERSIVVWDDKKAEKKFKRYSKIVKEASEQSHRTKIPQINDVTTIEKLIEESSNYDKKLFAYEEEAKTSEFQSFGTIISEMDSGNRVLVCIGPEGGFSEKEADQLKQHGFTSVRLGPRILRTETASLYVLASISYQFEELRCR</sequence>
<dbReference type="SUPFAM" id="SSF88697">
    <property type="entry name" value="PUA domain-like"/>
    <property type="match status" value="1"/>
</dbReference>
<evidence type="ECO:0000256" key="11">
    <source>
        <dbReference type="ARBA" id="ARBA00047944"/>
    </source>
</evidence>
<keyword evidence="5 12" id="KW-0963">Cytoplasm</keyword>
<keyword evidence="7 12" id="KW-0489">Methyltransferase</keyword>
<evidence type="ECO:0000259" key="14">
    <source>
        <dbReference type="Pfam" id="PF20260"/>
    </source>
</evidence>
<accession>A0A1H1B9V6</accession>
<evidence type="ECO:0000256" key="12">
    <source>
        <dbReference type="PIRNR" id="PIRNR015601"/>
    </source>
</evidence>
<evidence type="ECO:0000256" key="6">
    <source>
        <dbReference type="ARBA" id="ARBA00022552"/>
    </source>
</evidence>
<dbReference type="Proteomes" id="UP000199444">
    <property type="component" value="Unassembled WGS sequence"/>
</dbReference>
<proteinExistence type="inferred from homology"/>
<dbReference type="InterPro" id="IPR006700">
    <property type="entry name" value="RsmE"/>
</dbReference>
<reference evidence="15 16" key="1">
    <citation type="submission" date="2016-10" db="EMBL/GenBank/DDBJ databases">
        <authorList>
            <person name="de Groot N.N."/>
        </authorList>
    </citation>
    <scope>NUCLEOTIDE SEQUENCE [LARGE SCALE GENOMIC DNA]</scope>
    <source>
        <strain evidence="15 16">CGMCC 1.10449</strain>
    </source>
</reference>
<evidence type="ECO:0000256" key="7">
    <source>
        <dbReference type="ARBA" id="ARBA00022603"/>
    </source>
</evidence>
<dbReference type="AlphaFoldDB" id="A0A1H1B9V6"/>
<dbReference type="Gene3D" id="3.40.1280.10">
    <property type="match status" value="1"/>
</dbReference>
<dbReference type="PIRSF" id="PIRSF015601">
    <property type="entry name" value="MTase_slr0722"/>
    <property type="match status" value="1"/>
</dbReference>
<evidence type="ECO:0000256" key="8">
    <source>
        <dbReference type="ARBA" id="ARBA00022679"/>
    </source>
</evidence>
<keyword evidence="9 12" id="KW-0949">S-adenosyl-L-methionine</keyword>
<dbReference type="InterPro" id="IPR046886">
    <property type="entry name" value="RsmE_MTase_dom"/>
</dbReference>
<evidence type="ECO:0000313" key="16">
    <source>
        <dbReference type="Proteomes" id="UP000199444"/>
    </source>
</evidence>
<feature type="domain" description="Ribosomal RNA small subunit methyltransferase E methyltransferase" evidence="13">
    <location>
        <begin position="77"/>
        <end position="246"/>
    </location>
</feature>
<dbReference type="NCBIfam" id="NF008692">
    <property type="entry name" value="PRK11713.1-5"/>
    <property type="match status" value="1"/>
</dbReference>
<evidence type="ECO:0000256" key="10">
    <source>
        <dbReference type="ARBA" id="ARBA00025699"/>
    </source>
</evidence>
<protein>
    <recommendedName>
        <fullName evidence="4 12">Ribosomal RNA small subunit methyltransferase E</fullName>
        <ecNumber evidence="3 12">2.1.1.193</ecNumber>
    </recommendedName>
</protein>
<dbReference type="Gene3D" id="2.40.240.20">
    <property type="entry name" value="Hypothetical PUA domain-like, domain 1"/>
    <property type="match status" value="1"/>
</dbReference>
<dbReference type="GO" id="GO:0070475">
    <property type="term" value="P:rRNA base methylation"/>
    <property type="evidence" value="ECO:0007669"/>
    <property type="project" value="TreeGrafter"/>
</dbReference>
<evidence type="ECO:0000256" key="2">
    <source>
        <dbReference type="ARBA" id="ARBA00005528"/>
    </source>
</evidence>
<comment type="function">
    <text evidence="10 12">Specifically methylates the N3 position of the uracil ring of uridine 1498 (m3U1498) in 16S rRNA. Acts on the fully assembled 30S ribosomal subunit.</text>
</comment>
<feature type="domain" description="Ribosomal RNA small subunit methyltransferase E PUA-like" evidence="14">
    <location>
        <begin position="22"/>
        <end position="68"/>
    </location>
</feature>
<dbReference type="NCBIfam" id="TIGR00046">
    <property type="entry name" value="RsmE family RNA methyltransferase"/>
    <property type="match status" value="1"/>
</dbReference>
<dbReference type="SUPFAM" id="SSF75217">
    <property type="entry name" value="alpha/beta knot"/>
    <property type="match status" value="1"/>
</dbReference>
<dbReference type="InterPro" id="IPR029028">
    <property type="entry name" value="Alpha/beta_knot_MTases"/>
</dbReference>
<dbReference type="Pfam" id="PF04452">
    <property type="entry name" value="Methyltrans_RNA"/>
    <property type="match status" value="1"/>
</dbReference>
<dbReference type="CDD" id="cd18084">
    <property type="entry name" value="RsmE-like"/>
    <property type="match status" value="1"/>
</dbReference>
<dbReference type="InterPro" id="IPR015947">
    <property type="entry name" value="PUA-like_sf"/>
</dbReference>
<keyword evidence="16" id="KW-1185">Reference proteome</keyword>
<dbReference type="STRING" id="553311.SAMN05216231_1665"/>
<name>A0A1H1B9V6_9BACI</name>
<gene>
    <name evidence="15" type="ORF">SAMN05216231_1665</name>
</gene>
<keyword evidence="6 12" id="KW-0698">rRNA processing</keyword>